<evidence type="ECO:0000313" key="1">
    <source>
        <dbReference type="EMBL" id="KIL59213.1"/>
    </source>
</evidence>
<dbReference type="InParanoid" id="A0A0C2WSA1"/>
<gene>
    <name evidence="1" type="ORF">M378DRAFT_1018170</name>
</gene>
<organism evidence="1 2">
    <name type="scientific">Amanita muscaria (strain Koide BX008)</name>
    <dbReference type="NCBI Taxonomy" id="946122"/>
    <lineage>
        <taxon>Eukaryota</taxon>
        <taxon>Fungi</taxon>
        <taxon>Dikarya</taxon>
        <taxon>Basidiomycota</taxon>
        <taxon>Agaricomycotina</taxon>
        <taxon>Agaricomycetes</taxon>
        <taxon>Agaricomycetidae</taxon>
        <taxon>Agaricales</taxon>
        <taxon>Pluteineae</taxon>
        <taxon>Amanitaceae</taxon>
        <taxon>Amanita</taxon>
    </lineage>
</organism>
<accession>A0A0C2WSA1</accession>
<name>A0A0C2WSA1_AMAMK</name>
<dbReference type="EMBL" id="KN818320">
    <property type="protein sequence ID" value="KIL59213.1"/>
    <property type="molecule type" value="Genomic_DNA"/>
</dbReference>
<dbReference type="Proteomes" id="UP000054549">
    <property type="component" value="Unassembled WGS sequence"/>
</dbReference>
<dbReference type="AlphaFoldDB" id="A0A0C2WSA1"/>
<reference evidence="1 2" key="1">
    <citation type="submission" date="2014-04" db="EMBL/GenBank/DDBJ databases">
        <title>Evolutionary Origins and Diversification of the Mycorrhizal Mutualists.</title>
        <authorList>
            <consortium name="DOE Joint Genome Institute"/>
            <consortium name="Mycorrhizal Genomics Consortium"/>
            <person name="Kohler A."/>
            <person name="Kuo A."/>
            <person name="Nagy L.G."/>
            <person name="Floudas D."/>
            <person name="Copeland A."/>
            <person name="Barry K.W."/>
            <person name="Cichocki N."/>
            <person name="Veneault-Fourrey C."/>
            <person name="LaButti K."/>
            <person name="Lindquist E.A."/>
            <person name="Lipzen A."/>
            <person name="Lundell T."/>
            <person name="Morin E."/>
            <person name="Murat C."/>
            <person name="Riley R."/>
            <person name="Ohm R."/>
            <person name="Sun H."/>
            <person name="Tunlid A."/>
            <person name="Henrissat B."/>
            <person name="Grigoriev I.V."/>
            <person name="Hibbett D.S."/>
            <person name="Martin F."/>
        </authorList>
    </citation>
    <scope>NUCLEOTIDE SEQUENCE [LARGE SCALE GENOMIC DNA]</scope>
    <source>
        <strain evidence="1 2">Koide BX008</strain>
    </source>
</reference>
<protein>
    <submittedName>
        <fullName evidence="1">Uncharacterized protein</fullName>
    </submittedName>
</protein>
<evidence type="ECO:0000313" key="2">
    <source>
        <dbReference type="Proteomes" id="UP000054549"/>
    </source>
</evidence>
<sequence length="118" mass="13117">MPSSSPRKAASPSSWTLRRACAHQTRFAIVKDSPSTLQRLPPMLTMGRVPGFTSMLNLPEGRPNQAKPLPSLPLLPIQGCMVGSMPRQSRFSRIFPGRCRHSTVCSISLVRQKMVRFI</sequence>
<proteinExistence type="predicted"/>
<dbReference type="HOGENOM" id="CLU_2072559_0_0_1"/>
<keyword evidence="2" id="KW-1185">Reference proteome</keyword>